<feature type="region of interest" description="Disordered" evidence="3">
    <location>
        <begin position="1"/>
        <end position="95"/>
    </location>
</feature>
<evidence type="ECO:0000313" key="6">
    <source>
        <dbReference type="EMBL" id="EMF15710.1"/>
    </source>
</evidence>
<dbReference type="PANTHER" id="PTHR23138:SF87">
    <property type="entry name" value="E3 SUMO-PROTEIN LIGASE RANBP2"/>
    <property type="match status" value="1"/>
</dbReference>
<dbReference type="RefSeq" id="XP_016763831.1">
    <property type="nucleotide sequence ID" value="XM_016907961.1"/>
</dbReference>
<evidence type="ECO:0000259" key="4">
    <source>
        <dbReference type="PROSITE" id="PS50196"/>
    </source>
</evidence>
<dbReference type="GO" id="GO:0005737">
    <property type="term" value="C:cytoplasm"/>
    <property type="evidence" value="ECO:0007669"/>
    <property type="project" value="TreeGrafter"/>
</dbReference>
<evidence type="ECO:0000256" key="3">
    <source>
        <dbReference type="SAM" id="MobiDB-lite"/>
    </source>
</evidence>
<dbReference type="SUPFAM" id="SSF50729">
    <property type="entry name" value="PH domain-like"/>
    <property type="match status" value="1"/>
</dbReference>
<dbReference type="SMART" id="SM00160">
    <property type="entry name" value="RanBD"/>
    <property type="match status" value="1"/>
</dbReference>
<dbReference type="Gene3D" id="2.60.40.1970">
    <property type="entry name" value="YEATS domain"/>
    <property type="match status" value="1"/>
</dbReference>
<dbReference type="GO" id="GO:0005096">
    <property type="term" value="F:GTPase activator activity"/>
    <property type="evidence" value="ECO:0007669"/>
    <property type="project" value="TreeGrafter"/>
</dbReference>
<dbReference type="InterPro" id="IPR011993">
    <property type="entry name" value="PH-like_dom_sf"/>
</dbReference>
<dbReference type="Proteomes" id="UP000016931">
    <property type="component" value="Unassembled WGS sequence"/>
</dbReference>
<dbReference type="Pfam" id="PF17035">
    <property type="entry name" value="BET"/>
    <property type="match status" value="1"/>
</dbReference>
<feature type="compositionally biased region" description="Basic and acidic residues" evidence="3">
    <location>
        <begin position="44"/>
        <end position="72"/>
    </location>
</feature>
<organism evidence="6 7">
    <name type="scientific">Sphaerulina musiva (strain SO2202)</name>
    <name type="common">Poplar stem canker fungus</name>
    <name type="synonym">Septoria musiva</name>
    <dbReference type="NCBI Taxonomy" id="692275"/>
    <lineage>
        <taxon>Eukaryota</taxon>
        <taxon>Fungi</taxon>
        <taxon>Dikarya</taxon>
        <taxon>Ascomycota</taxon>
        <taxon>Pezizomycotina</taxon>
        <taxon>Dothideomycetes</taxon>
        <taxon>Dothideomycetidae</taxon>
        <taxon>Mycosphaerellales</taxon>
        <taxon>Mycosphaerellaceae</taxon>
        <taxon>Sphaerulina</taxon>
    </lineage>
</organism>
<dbReference type="eggNOG" id="KOG0864">
    <property type="taxonomic scope" value="Eukaryota"/>
</dbReference>
<feature type="region of interest" description="Disordered" evidence="3">
    <location>
        <begin position="352"/>
        <end position="380"/>
    </location>
</feature>
<evidence type="ECO:0000256" key="2">
    <source>
        <dbReference type="PROSITE-ProRule" id="PRU00376"/>
    </source>
</evidence>
<dbReference type="InterPro" id="IPR045255">
    <property type="entry name" value="RanBP1-like"/>
</dbReference>
<accession>M3DCD9</accession>
<dbReference type="PANTHER" id="PTHR23138">
    <property type="entry name" value="RAN BINDING PROTEIN"/>
    <property type="match status" value="1"/>
</dbReference>
<comment type="subcellular location">
    <subcellularLocation>
        <location evidence="2">Nucleus</location>
    </subcellularLocation>
</comment>
<dbReference type="CDD" id="cd16905">
    <property type="entry name" value="YEATS_Taf14_like"/>
    <property type="match status" value="1"/>
</dbReference>
<dbReference type="EMBL" id="KB456261">
    <property type="protein sequence ID" value="EMF15710.1"/>
    <property type="molecule type" value="Genomic_DNA"/>
</dbReference>
<feature type="compositionally biased region" description="Basic and acidic residues" evidence="3">
    <location>
        <begin position="1"/>
        <end position="26"/>
    </location>
</feature>
<keyword evidence="7" id="KW-1185">Reference proteome</keyword>
<dbReference type="GO" id="GO:0005643">
    <property type="term" value="C:nuclear pore"/>
    <property type="evidence" value="ECO:0007669"/>
    <property type="project" value="TreeGrafter"/>
</dbReference>
<dbReference type="InterPro" id="IPR027353">
    <property type="entry name" value="NET_dom"/>
</dbReference>
<sequence length="449" mass="50510">MAEEDKKVDAVTEAKSEDKTVNEKASDAATAAKENVFSMFGGGPKKEAKQEDADAENDRSGSSKAQKDKEAAEKDDDDDKADEEEADAHFEPVVHLTEKVETKTNEEAEEQTFKMRAKLFKFDRESREWKERGTGDVRLLKHKENGKTRLVMRRDKTLKVCANHYIVPDMKLSPNVGSDRSWVWNAAADVSEGEPEASTLAIRFGNSENANLFKEAFIKAQQDNEAIFGKSEDDDPPEVEGFPMRRWEISIYLVGPDGEDMPASCFDKAIYMLHESFGKRMKQTFKSPPFAITEKGWGEFDMSITLVPIGSPKGGDQLIQHDLNFQQERYESTHSVTFRNPKGELLEALRQSGSVGDAGTTNGASGAAKPEKKRQKQNRNVDMEKLAEALPQLAEDDLLQVVQMVHDNKSEETYTKNDVENGEFHVDLYTLPDPLIKMLWDFAEKRDAL</sequence>
<feature type="compositionally biased region" description="Polar residues" evidence="3">
    <location>
        <begin position="352"/>
        <end position="364"/>
    </location>
</feature>
<dbReference type="PROSITE" id="PS50196">
    <property type="entry name" value="RANBD1"/>
    <property type="match status" value="1"/>
</dbReference>
<dbReference type="GO" id="GO:0006913">
    <property type="term" value="P:nucleocytoplasmic transport"/>
    <property type="evidence" value="ECO:0007669"/>
    <property type="project" value="InterPro"/>
</dbReference>
<dbReference type="eggNOG" id="KOG3149">
    <property type="taxonomic scope" value="Eukaryota"/>
</dbReference>
<feature type="compositionally biased region" description="Acidic residues" evidence="3">
    <location>
        <begin position="73"/>
        <end position="86"/>
    </location>
</feature>
<feature type="domain" description="RanBD1" evidence="4">
    <location>
        <begin position="89"/>
        <end position="226"/>
    </location>
</feature>
<dbReference type="GeneID" id="27905098"/>
<dbReference type="HOGENOM" id="CLU_033564_0_0_1"/>
<dbReference type="OMA" id="DRNSREW"/>
<proteinExistence type="predicted"/>
<dbReference type="CDD" id="cd13179">
    <property type="entry name" value="RanBD_RanBP1"/>
    <property type="match status" value="1"/>
</dbReference>
<keyword evidence="1 2" id="KW-0539">Nucleus</keyword>
<feature type="domain" description="YEATS" evidence="5">
    <location>
        <begin position="208"/>
        <end position="352"/>
    </location>
</feature>
<dbReference type="STRING" id="692275.M3DCD9"/>
<protein>
    <submittedName>
        <fullName evidence="6">Ran_BP1-domain-containing protein</fullName>
    </submittedName>
</protein>
<dbReference type="AlphaFoldDB" id="M3DCD9"/>
<evidence type="ECO:0000259" key="5">
    <source>
        <dbReference type="PROSITE" id="PS51037"/>
    </source>
</evidence>
<dbReference type="Pfam" id="PF00638">
    <property type="entry name" value="Ran_BP1"/>
    <property type="match status" value="1"/>
</dbReference>
<dbReference type="OrthoDB" id="1741717at2759"/>
<dbReference type="InterPro" id="IPR055129">
    <property type="entry name" value="YEATS_dom"/>
</dbReference>
<name>M3DCD9_SPHMS</name>
<dbReference type="InterPro" id="IPR045256">
    <property type="entry name" value="RanBP1_RanBD"/>
</dbReference>
<dbReference type="FunFam" id="2.30.29.30:FF:000254">
    <property type="entry name" value="Ran-specific GTPase-activating protein 1"/>
    <property type="match status" value="1"/>
</dbReference>
<reference evidence="6 7" key="1">
    <citation type="journal article" date="2012" name="PLoS Pathog.">
        <title>Diverse lifestyles and strategies of plant pathogenesis encoded in the genomes of eighteen Dothideomycetes fungi.</title>
        <authorList>
            <person name="Ohm R.A."/>
            <person name="Feau N."/>
            <person name="Henrissat B."/>
            <person name="Schoch C.L."/>
            <person name="Horwitz B.A."/>
            <person name="Barry K.W."/>
            <person name="Condon B.J."/>
            <person name="Copeland A.C."/>
            <person name="Dhillon B."/>
            <person name="Glaser F."/>
            <person name="Hesse C.N."/>
            <person name="Kosti I."/>
            <person name="LaButti K."/>
            <person name="Lindquist E.A."/>
            <person name="Lucas S."/>
            <person name="Salamov A.A."/>
            <person name="Bradshaw R.E."/>
            <person name="Ciuffetti L."/>
            <person name="Hamelin R.C."/>
            <person name="Kema G.H.J."/>
            <person name="Lawrence C."/>
            <person name="Scott J.A."/>
            <person name="Spatafora J.W."/>
            <person name="Turgeon B.G."/>
            <person name="de Wit P.J.G.M."/>
            <person name="Zhong S."/>
            <person name="Goodwin S.B."/>
            <person name="Grigoriev I.V."/>
        </authorList>
    </citation>
    <scope>NUCLEOTIDE SEQUENCE [LARGE SCALE GENOMIC DNA]</scope>
    <source>
        <strain evidence="6 7">SO2202</strain>
    </source>
</reference>
<dbReference type="InterPro" id="IPR038704">
    <property type="entry name" value="YEAST_sf"/>
</dbReference>
<dbReference type="PROSITE" id="PS51037">
    <property type="entry name" value="YEATS"/>
    <property type="match status" value="1"/>
</dbReference>
<evidence type="ECO:0000256" key="1">
    <source>
        <dbReference type="ARBA" id="ARBA00023242"/>
    </source>
</evidence>
<evidence type="ECO:0000313" key="7">
    <source>
        <dbReference type="Proteomes" id="UP000016931"/>
    </source>
</evidence>
<dbReference type="Pfam" id="PF03366">
    <property type="entry name" value="YEATS"/>
    <property type="match status" value="1"/>
</dbReference>
<dbReference type="InterPro" id="IPR000156">
    <property type="entry name" value="Ran_bind_dom"/>
</dbReference>
<dbReference type="Gene3D" id="2.30.29.30">
    <property type="entry name" value="Pleckstrin-homology domain (PH domain)/Phosphotyrosine-binding domain (PTB)"/>
    <property type="match status" value="1"/>
</dbReference>
<gene>
    <name evidence="6" type="ORF">SEPMUDRAFT_161832</name>
</gene>